<organism evidence="3 4">
    <name type="scientific">Dyella marensis</name>
    <dbReference type="NCBI Taxonomy" id="500610"/>
    <lineage>
        <taxon>Bacteria</taxon>
        <taxon>Pseudomonadati</taxon>
        <taxon>Pseudomonadota</taxon>
        <taxon>Gammaproteobacteria</taxon>
        <taxon>Lysobacterales</taxon>
        <taxon>Rhodanobacteraceae</taxon>
        <taxon>Dyella</taxon>
    </lineage>
</organism>
<accession>A0A1I2BML5</accession>
<proteinExistence type="predicted"/>
<evidence type="ECO:0000313" key="4">
    <source>
        <dbReference type="Proteomes" id="UP000199477"/>
    </source>
</evidence>
<feature type="compositionally biased region" description="Pro residues" evidence="1">
    <location>
        <begin position="112"/>
        <end position="125"/>
    </location>
</feature>
<keyword evidence="2" id="KW-0732">Signal</keyword>
<protein>
    <recommendedName>
        <fullName evidence="5">DUF2946 domain-containing protein</fullName>
    </recommendedName>
</protein>
<evidence type="ECO:0000256" key="1">
    <source>
        <dbReference type="SAM" id="MobiDB-lite"/>
    </source>
</evidence>
<evidence type="ECO:0008006" key="5">
    <source>
        <dbReference type="Google" id="ProtNLM"/>
    </source>
</evidence>
<dbReference type="EMBL" id="FONH01000003">
    <property type="protein sequence ID" value="SFE57038.1"/>
    <property type="molecule type" value="Genomic_DNA"/>
</dbReference>
<feature type="region of interest" description="Disordered" evidence="1">
    <location>
        <begin position="97"/>
        <end position="125"/>
    </location>
</feature>
<sequence>MFHRLFPSLRRSRALFALALCAWLLLASMAWAAGGCCDSMQPAPAKAMSMDGHAGMHGMHDAQPPAPHGHGHWAADCTCAHAPANLAGVANVAAAHPSPERLGLPRGSEATPQPPAKPPLRPPSA</sequence>
<name>A0A1I2BML5_9GAMM</name>
<evidence type="ECO:0000256" key="2">
    <source>
        <dbReference type="SAM" id="SignalP"/>
    </source>
</evidence>
<feature type="signal peptide" evidence="2">
    <location>
        <begin position="1"/>
        <end position="32"/>
    </location>
</feature>
<dbReference type="STRING" id="500610.SAMN02799615_01194"/>
<evidence type="ECO:0000313" key="3">
    <source>
        <dbReference type="EMBL" id="SFE57038.1"/>
    </source>
</evidence>
<keyword evidence="4" id="KW-1185">Reference proteome</keyword>
<dbReference type="AlphaFoldDB" id="A0A1I2BML5"/>
<gene>
    <name evidence="3" type="ORF">SAMN02799615_01194</name>
</gene>
<dbReference type="RefSeq" id="WP_026635968.1">
    <property type="nucleotide sequence ID" value="NZ_FONH01000003.1"/>
</dbReference>
<feature type="chain" id="PRO_5011435488" description="DUF2946 domain-containing protein" evidence="2">
    <location>
        <begin position="33"/>
        <end position="125"/>
    </location>
</feature>
<reference evidence="4" key="1">
    <citation type="submission" date="2016-10" db="EMBL/GenBank/DDBJ databases">
        <authorList>
            <person name="Varghese N."/>
            <person name="Submissions S."/>
        </authorList>
    </citation>
    <scope>NUCLEOTIDE SEQUENCE [LARGE SCALE GENOMIC DNA]</scope>
    <source>
        <strain evidence="4">UNC178MFTsu3.1</strain>
    </source>
</reference>
<dbReference type="Proteomes" id="UP000199477">
    <property type="component" value="Unassembled WGS sequence"/>
</dbReference>